<reference evidence="2 3" key="1">
    <citation type="submission" date="2020-12" db="EMBL/GenBank/DDBJ databases">
        <title>Concerted genomic and epigenomic changes stabilize Arabidopsis allopolyploids.</title>
        <authorList>
            <person name="Chen Z."/>
        </authorList>
    </citation>
    <scope>NUCLEOTIDE SEQUENCE [LARGE SCALE GENOMIC DNA]</scope>
    <source>
        <strain evidence="2">Allo738</strain>
        <tissue evidence="2">Leaf</tissue>
    </source>
</reference>
<evidence type="ECO:0000313" key="2">
    <source>
        <dbReference type="EMBL" id="KAG7551540.1"/>
    </source>
</evidence>
<keyword evidence="1" id="KW-1133">Transmembrane helix</keyword>
<sequence>MKMMLFTVLGSFIVGASLLLLLLFLIYLLRELYYEAREVYKEARAEEEHLISPSISDESEYQCAQSADQVCIVTGASGRLHPLRNEYNAVDDFVLGGQKDSDSD</sequence>
<dbReference type="Proteomes" id="UP000694240">
    <property type="component" value="Chromosome 11"/>
</dbReference>
<evidence type="ECO:0008006" key="4">
    <source>
        <dbReference type="Google" id="ProtNLM"/>
    </source>
</evidence>
<dbReference type="EMBL" id="JAEFBK010000011">
    <property type="protein sequence ID" value="KAG7551540.1"/>
    <property type="molecule type" value="Genomic_DNA"/>
</dbReference>
<protein>
    <recommendedName>
        <fullName evidence="4">Transmembrane protein</fullName>
    </recommendedName>
</protein>
<gene>
    <name evidence="2" type="ORF">ISN45_Aa06g022070</name>
</gene>
<feature type="transmembrane region" description="Helical" evidence="1">
    <location>
        <begin position="6"/>
        <end position="29"/>
    </location>
</feature>
<comment type="caution">
    <text evidence="2">The sequence shown here is derived from an EMBL/GenBank/DDBJ whole genome shotgun (WGS) entry which is preliminary data.</text>
</comment>
<evidence type="ECO:0000313" key="3">
    <source>
        <dbReference type="Proteomes" id="UP000694240"/>
    </source>
</evidence>
<dbReference type="AlphaFoldDB" id="A0A8T1YYJ7"/>
<keyword evidence="1" id="KW-0812">Transmembrane</keyword>
<evidence type="ECO:0000256" key="1">
    <source>
        <dbReference type="SAM" id="Phobius"/>
    </source>
</evidence>
<keyword evidence="1" id="KW-0472">Membrane</keyword>
<proteinExistence type="predicted"/>
<keyword evidence="3" id="KW-1185">Reference proteome</keyword>
<organism evidence="2 3">
    <name type="scientific">Arabidopsis thaliana x Arabidopsis arenosa</name>
    <dbReference type="NCBI Taxonomy" id="1240361"/>
    <lineage>
        <taxon>Eukaryota</taxon>
        <taxon>Viridiplantae</taxon>
        <taxon>Streptophyta</taxon>
        <taxon>Embryophyta</taxon>
        <taxon>Tracheophyta</taxon>
        <taxon>Spermatophyta</taxon>
        <taxon>Magnoliopsida</taxon>
        <taxon>eudicotyledons</taxon>
        <taxon>Gunneridae</taxon>
        <taxon>Pentapetalae</taxon>
        <taxon>rosids</taxon>
        <taxon>malvids</taxon>
        <taxon>Brassicales</taxon>
        <taxon>Brassicaceae</taxon>
        <taxon>Camelineae</taxon>
        <taxon>Arabidopsis</taxon>
    </lineage>
</organism>
<accession>A0A8T1YYJ7</accession>
<name>A0A8T1YYJ7_9BRAS</name>